<dbReference type="AlphaFoldDB" id="A0A0C4DMG8"/>
<name>A0A0C4DMG8_MAGP6</name>
<evidence type="ECO:0000313" key="4">
    <source>
        <dbReference type="Proteomes" id="UP000011715"/>
    </source>
</evidence>
<dbReference type="VEuPathDB" id="FungiDB:MAPG_00975"/>
<dbReference type="InterPro" id="IPR000182">
    <property type="entry name" value="GNAT_dom"/>
</dbReference>
<dbReference type="SUPFAM" id="SSF55729">
    <property type="entry name" value="Acyl-CoA N-acyltransferases (Nat)"/>
    <property type="match status" value="1"/>
</dbReference>
<dbReference type="OrthoDB" id="544277at2759"/>
<reference evidence="2" key="3">
    <citation type="submission" date="2011-03" db="EMBL/GenBank/DDBJ databases">
        <title>Annotation of Magnaporthe poae ATCC 64411.</title>
        <authorList>
            <person name="Ma L.-J."/>
            <person name="Dead R."/>
            <person name="Young S.K."/>
            <person name="Zeng Q."/>
            <person name="Gargeya S."/>
            <person name="Fitzgerald M."/>
            <person name="Haas B."/>
            <person name="Abouelleil A."/>
            <person name="Alvarado L."/>
            <person name="Arachchi H.M."/>
            <person name="Berlin A."/>
            <person name="Brown A."/>
            <person name="Chapman S.B."/>
            <person name="Chen Z."/>
            <person name="Dunbar C."/>
            <person name="Freedman E."/>
            <person name="Gearin G."/>
            <person name="Gellesch M."/>
            <person name="Goldberg J."/>
            <person name="Griggs A."/>
            <person name="Gujja S."/>
            <person name="Heiman D."/>
            <person name="Howarth C."/>
            <person name="Larson L."/>
            <person name="Lui A."/>
            <person name="MacDonald P.J.P."/>
            <person name="Mehta T."/>
            <person name="Montmayeur A."/>
            <person name="Murphy C."/>
            <person name="Neiman D."/>
            <person name="Pearson M."/>
            <person name="Priest M."/>
            <person name="Roberts A."/>
            <person name="Saif S."/>
            <person name="Shea T."/>
            <person name="Shenoy N."/>
            <person name="Sisk P."/>
            <person name="Stolte C."/>
            <person name="Sykes S."/>
            <person name="Yandava C."/>
            <person name="Wortman J."/>
            <person name="Nusbaum C."/>
            <person name="Birren B."/>
        </authorList>
    </citation>
    <scope>NUCLEOTIDE SEQUENCE</scope>
    <source>
        <strain evidence="2">ATCC 64411</strain>
    </source>
</reference>
<dbReference type="CDD" id="cd04301">
    <property type="entry name" value="NAT_SF"/>
    <property type="match status" value="1"/>
</dbReference>
<sequence length="273" mass="30102">MAAVSKSIVIVDFKRSLVPVQWGESVRTVGMSECREAALSLAHAFAADDLHRYLVDADDSTEKPLSPEDKWKLHVDIMTYIVAAHCCNGVVSTIGPDYEGVALWLPPGKNLDGWLTTIRSGMWRLYFQLSAEGRKRYYDEMMPLLHHTKAEVLGDRDDDCYYLVYLGTKPSGRGRGYARKLLEEMIARADSEGRPMYLESSSLANVALYTKFGFEVKRDIFLERGPVPVQLSIMVREPQARGRKPAAAAAAAAYPAARAGAGKLQAGAGMKLA</sequence>
<dbReference type="Proteomes" id="UP000011715">
    <property type="component" value="Unassembled WGS sequence"/>
</dbReference>
<evidence type="ECO:0000313" key="2">
    <source>
        <dbReference type="EMBL" id="KLU81894.1"/>
    </source>
</evidence>
<evidence type="ECO:0000313" key="3">
    <source>
        <dbReference type="EnsemblFungi" id="MAPG_00975T0"/>
    </source>
</evidence>
<dbReference type="PANTHER" id="PTHR42791">
    <property type="entry name" value="GNAT FAMILY ACETYLTRANSFERASE"/>
    <property type="match status" value="1"/>
</dbReference>
<dbReference type="eggNOG" id="ENOG502RXZ0">
    <property type="taxonomic scope" value="Eukaryota"/>
</dbReference>
<protein>
    <recommendedName>
        <fullName evidence="1">N-acetyltransferase domain-containing protein</fullName>
    </recommendedName>
</protein>
<dbReference type="Pfam" id="PF00583">
    <property type="entry name" value="Acetyltransf_1"/>
    <property type="match status" value="1"/>
</dbReference>
<organism evidence="3 4">
    <name type="scientific">Magnaporthiopsis poae (strain ATCC 64411 / 73-15)</name>
    <name type="common">Kentucky bluegrass fungus</name>
    <name type="synonym">Magnaporthe poae</name>
    <dbReference type="NCBI Taxonomy" id="644358"/>
    <lineage>
        <taxon>Eukaryota</taxon>
        <taxon>Fungi</taxon>
        <taxon>Dikarya</taxon>
        <taxon>Ascomycota</taxon>
        <taxon>Pezizomycotina</taxon>
        <taxon>Sordariomycetes</taxon>
        <taxon>Sordariomycetidae</taxon>
        <taxon>Magnaporthales</taxon>
        <taxon>Magnaporthaceae</taxon>
        <taxon>Magnaporthiopsis</taxon>
    </lineage>
</organism>
<dbReference type="EMBL" id="ADBL01000231">
    <property type="status" value="NOT_ANNOTATED_CDS"/>
    <property type="molecule type" value="Genomic_DNA"/>
</dbReference>
<dbReference type="EMBL" id="GL876966">
    <property type="protein sequence ID" value="KLU81894.1"/>
    <property type="molecule type" value="Genomic_DNA"/>
</dbReference>
<feature type="domain" description="N-acetyltransferase" evidence="1">
    <location>
        <begin position="152"/>
        <end position="236"/>
    </location>
</feature>
<evidence type="ECO:0000259" key="1">
    <source>
        <dbReference type="PROSITE" id="PS51186"/>
    </source>
</evidence>
<dbReference type="STRING" id="644358.A0A0C4DMG8"/>
<reference evidence="3" key="4">
    <citation type="journal article" date="2015" name="G3 (Bethesda)">
        <title>Genome sequences of three phytopathogenic species of the Magnaporthaceae family of fungi.</title>
        <authorList>
            <person name="Okagaki L.H."/>
            <person name="Nunes C.C."/>
            <person name="Sailsbery J."/>
            <person name="Clay B."/>
            <person name="Brown D."/>
            <person name="John T."/>
            <person name="Oh Y."/>
            <person name="Young N."/>
            <person name="Fitzgerald M."/>
            <person name="Haas B.J."/>
            <person name="Zeng Q."/>
            <person name="Young S."/>
            <person name="Adiconis X."/>
            <person name="Fan L."/>
            <person name="Levin J.Z."/>
            <person name="Mitchell T.K."/>
            <person name="Okubara P.A."/>
            <person name="Farman M.L."/>
            <person name="Kohn L.M."/>
            <person name="Birren B."/>
            <person name="Ma L.-J."/>
            <person name="Dean R.A."/>
        </authorList>
    </citation>
    <scope>NUCLEOTIDE SEQUENCE</scope>
    <source>
        <strain evidence="3">ATCC 64411 / 73-15</strain>
    </source>
</reference>
<dbReference type="GO" id="GO:0016747">
    <property type="term" value="F:acyltransferase activity, transferring groups other than amino-acyl groups"/>
    <property type="evidence" value="ECO:0007669"/>
    <property type="project" value="InterPro"/>
</dbReference>
<reference evidence="4" key="1">
    <citation type="submission" date="2010-05" db="EMBL/GenBank/DDBJ databases">
        <title>The genome sequence of Magnaporthe poae strain ATCC 64411.</title>
        <authorList>
            <person name="Ma L.-J."/>
            <person name="Dead R."/>
            <person name="Young S."/>
            <person name="Zeng Q."/>
            <person name="Koehrsen M."/>
            <person name="Alvarado L."/>
            <person name="Berlin A."/>
            <person name="Chapman S.B."/>
            <person name="Chen Z."/>
            <person name="Freedman E."/>
            <person name="Gellesch M."/>
            <person name="Goldberg J."/>
            <person name="Griggs A."/>
            <person name="Gujja S."/>
            <person name="Heilman E.R."/>
            <person name="Heiman D."/>
            <person name="Hepburn T."/>
            <person name="Howarth C."/>
            <person name="Jen D."/>
            <person name="Larson L."/>
            <person name="Mehta T."/>
            <person name="Neiman D."/>
            <person name="Pearson M."/>
            <person name="Roberts A."/>
            <person name="Saif S."/>
            <person name="Shea T."/>
            <person name="Shenoy N."/>
            <person name="Sisk P."/>
            <person name="Stolte C."/>
            <person name="Sykes S."/>
            <person name="Walk T."/>
            <person name="White J."/>
            <person name="Yandava C."/>
            <person name="Haas B."/>
            <person name="Nusbaum C."/>
            <person name="Birren B."/>
        </authorList>
    </citation>
    <scope>NUCLEOTIDE SEQUENCE [LARGE SCALE GENOMIC DNA]</scope>
    <source>
        <strain evidence="4">ATCC 64411 / 73-15</strain>
    </source>
</reference>
<keyword evidence="4" id="KW-1185">Reference proteome</keyword>
<reference evidence="3" key="5">
    <citation type="submission" date="2015-06" db="UniProtKB">
        <authorList>
            <consortium name="EnsemblFungi"/>
        </authorList>
    </citation>
    <scope>IDENTIFICATION</scope>
    <source>
        <strain evidence="3">ATCC 64411</strain>
    </source>
</reference>
<proteinExistence type="predicted"/>
<dbReference type="OMA" id="VMNVMIR"/>
<dbReference type="InterPro" id="IPR016181">
    <property type="entry name" value="Acyl_CoA_acyltransferase"/>
</dbReference>
<dbReference type="EnsemblFungi" id="MAPG_00975T0">
    <property type="protein sequence ID" value="MAPG_00975T0"/>
    <property type="gene ID" value="MAPG_00975"/>
</dbReference>
<accession>A0A0C4DMG8</accession>
<dbReference type="PROSITE" id="PS51186">
    <property type="entry name" value="GNAT"/>
    <property type="match status" value="1"/>
</dbReference>
<dbReference type="Gene3D" id="3.40.630.30">
    <property type="match status" value="1"/>
</dbReference>
<gene>
    <name evidence="2" type="ORF">MAPG_00975</name>
</gene>
<dbReference type="PANTHER" id="PTHR42791:SF1">
    <property type="entry name" value="N-ACETYLTRANSFERASE DOMAIN-CONTAINING PROTEIN"/>
    <property type="match status" value="1"/>
</dbReference>
<dbReference type="InterPro" id="IPR052523">
    <property type="entry name" value="Trichothecene_AcTrans"/>
</dbReference>
<reference evidence="2" key="2">
    <citation type="submission" date="2010-05" db="EMBL/GenBank/DDBJ databases">
        <title>The Genome Sequence of Magnaporthe poae strain ATCC 64411.</title>
        <authorList>
            <consortium name="The Broad Institute Genome Sequencing Platform"/>
            <consortium name="Broad Institute Genome Sequencing Center for Infectious Disease"/>
            <person name="Ma L.-J."/>
            <person name="Dead R."/>
            <person name="Young S."/>
            <person name="Zeng Q."/>
            <person name="Koehrsen M."/>
            <person name="Alvarado L."/>
            <person name="Berlin A."/>
            <person name="Chapman S.B."/>
            <person name="Chen Z."/>
            <person name="Freedman E."/>
            <person name="Gellesch M."/>
            <person name="Goldberg J."/>
            <person name="Griggs A."/>
            <person name="Gujja S."/>
            <person name="Heilman E.R."/>
            <person name="Heiman D."/>
            <person name="Hepburn T."/>
            <person name="Howarth C."/>
            <person name="Jen D."/>
            <person name="Larson L."/>
            <person name="Mehta T."/>
            <person name="Neiman D."/>
            <person name="Pearson M."/>
            <person name="Roberts A."/>
            <person name="Saif S."/>
            <person name="Shea T."/>
            <person name="Shenoy N."/>
            <person name="Sisk P."/>
            <person name="Stolte C."/>
            <person name="Sykes S."/>
            <person name="Walk T."/>
            <person name="White J."/>
            <person name="Yandava C."/>
            <person name="Haas B."/>
            <person name="Nusbaum C."/>
            <person name="Birren B."/>
        </authorList>
    </citation>
    <scope>NUCLEOTIDE SEQUENCE</scope>
    <source>
        <strain evidence="2">ATCC 64411</strain>
    </source>
</reference>